<evidence type="ECO:0000256" key="9">
    <source>
        <dbReference type="HAMAP-Rule" id="MF_00092"/>
    </source>
</evidence>
<comment type="caution">
    <text evidence="12">The sequence shown here is derived from an EMBL/GenBank/DDBJ whole genome shotgun (WGS) entry which is preliminary data.</text>
</comment>
<sequence>MKEGLDMNKKISYTLEFDKIKQALVRYTSSELGREQAEGIAPSTSIEEVEKWQEETEDGAKILRLRGGMPIPKLQNIRPHLKRLEIGAMLNGLEIAQIGKILKTTSEVTRFFDDLKDAEIELHQLYELVAKLVTLPTLSQLIRETVDEDGRVLDDASQALKGIRNGMKRAESNIREKLDGMVRGKSAQYLSDAIVTMRNDRYVIPVKQEYRGHFGGVVHDQSSTGQTLFIEPQSVVDLNNRLRQLQIEERQEIDRILAEISNEIEPFGNEILNNTYLLGKLDFIGAKASYAKAIKGTRPLISETNEIKFHQARHPLLDEKIAVANDITIGGDYQAVVITGPNTGGKTITLKTLGLLQLMGQSGLQLPVAEESQMGIFNEIFADIGDEQSIEQSLSTFSSHMTNIVSILDQIDEKSLILFDELGAGTDPQEGAALAIAILDKVGEIGSFVMATTHYPELKAYGYNRPKTINASMEFDVETLSPTYRLLIGVPGRSNAFEISKRLGLDETVIQAASSLIDGESQNLNEMIADLENRRKMTETEYLEVRHYVNEAEQLHLDLQTAITQFYEEREGLMKKAREKANQVVETAEEEASQIVKDLRKMQLTGQFEGGIKEHELIDAKTRLSKLHHEEALAKNKVLKKAKEQKTFKKGDEVMVHSYGQRGILMEKVDNNQWLVQIGILKMKIKESDLSRVQAEKETARKMVATVRSESNSHVSTQLDLRGERYESALKELDQYLDAALLAGYPQVTIVHGKGTGALRQGVTQALKNHRSIKKFETAPANQGGNGATIVEFK</sequence>
<dbReference type="GO" id="GO:0016887">
    <property type="term" value="F:ATP hydrolysis activity"/>
    <property type="evidence" value="ECO:0007669"/>
    <property type="project" value="InterPro"/>
</dbReference>
<comment type="similarity">
    <text evidence="9">Belongs to the DNA mismatch repair MutS family. MutS2 subfamily.</text>
</comment>
<dbReference type="Proteomes" id="UP000051658">
    <property type="component" value="Unassembled WGS sequence"/>
</dbReference>
<dbReference type="InterPro" id="IPR046893">
    <property type="entry name" value="MSSS"/>
</dbReference>
<keyword evidence="10" id="KW-0175">Coiled coil</keyword>
<keyword evidence="8 9" id="KW-0238">DNA-binding</keyword>
<dbReference type="Gene3D" id="3.30.1370.110">
    <property type="match status" value="1"/>
</dbReference>
<evidence type="ECO:0000259" key="11">
    <source>
        <dbReference type="PROSITE" id="PS50828"/>
    </source>
</evidence>
<dbReference type="AlphaFoldDB" id="A0A0R2HY38"/>
<organism evidence="12 13">
    <name type="scientific">Carnobacterium divergens DSM 20623</name>
    <dbReference type="NCBI Taxonomy" id="1449336"/>
    <lineage>
        <taxon>Bacteria</taxon>
        <taxon>Bacillati</taxon>
        <taxon>Bacillota</taxon>
        <taxon>Bacilli</taxon>
        <taxon>Lactobacillales</taxon>
        <taxon>Carnobacteriaceae</taxon>
        <taxon>Carnobacterium</taxon>
    </lineage>
</organism>
<dbReference type="InterPro" id="IPR036187">
    <property type="entry name" value="DNA_mismatch_repair_MutS_sf"/>
</dbReference>
<dbReference type="EC" id="3.6.4.-" evidence="9"/>
<dbReference type="SUPFAM" id="SSF52540">
    <property type="entry name" value="P-loop containing nucleoside triphosphate hydrolases"/>
    <property type="match status" value="1"/>
</dbReference>
<dbReference type="GO" id="GO:0030983">
    <property type="term" value="F:mismatched DNA binding"/>
    <property type="evidence" value="ECO:0007669"/>
    <property type="project" value="InterPro"/>
</dbReference>
<evidence type="ECO:0000256" key="7">
    <source>
        <dbReference type="ARBA" id="ARBA00022884"/>
    </source>
</evidence>
<evidence type="ECO:0000313" key="12">
    <source>
        <dbReference type="EMBL" id="KRN54804.1"/>
    </source>
</evidence>
<dbReference type="GO" id="GO:0004519">
    <property type="term" value="F:endonuclease activity"/>
    <property type="evidence" value="ECO:0007669"/>
    <property type="project" value="UniProtKB-UniRule"/>
</dbReference>
<dbReference type="InterPro" id="IPR002625">
    <property type="entry name" value="Smr_dom"/>
</dbReference>
<dbReference type="SUPFAM" id="SSF160443">
    <property type="entry name" value="SMR domain-like"/>
    <property type="match status" value="1"/>
</dbReference>
<dbReference type="SUPFAM" id="SSF48334">
    <property type="entry name" value="DNA repair protein MutS, domain III"/>
    <property type="match status" value="1"/>
</dbReference>
<protein>
    <recommendedName>
        <fullName evidence="9">Endonuclease MutS2</fullName>
        <ecNumber evidence="9">3.1.-.-</ecNumber>
    </recommendedName>
    <alternativeName>
        <fullName evidence="9">Ribosome-associated protein quality control-upstream factor</fullName>
        <shortName evidence="9">RQC-upstream factor</shortName>
        <shortName evidence="9">RqcU</shortName>
        <ecNumber evidence="9">3.6.4.-</ecNumber>
    </alternativeName>
</protein>
<feature type="domain" description="Smr" evidence="11">
    <location>
        <begin position="719"/>
        <end position="794"/>
    </location>
</feature>
<dbReference type="PANTHER" id="PTHR48466:SF2">
    <property type="entry name" value="OS10G0509000 PROTEIN"/>
    <property type="match status" value="1"/>
</dbReference>
<dbReference type="PIRSF" id="PIRSF005814">
    <property type="entry name" value="MutS_YshD"/>
    <property type="match status" value="1"/>
</dbReference>
<reference evidence="12 13" key="1">
    <citation type="journal article" date="2015" name="Genome Announc.">
        <title>Expanding the biotechnology potential of lactobacilli through comparative genomics of 213 strains and associated genera.</title>
        <authorList>
            <person name="Sun Z."/>
            <person name="Harris H.M."/>
            <person name="McCann A."/>
            <person name="Guo C."/>
            <person name="Argimon S."/>
            <person name="Zhang W."/>
            <person name="Yang X."/>
            <person name="Jeffery I.B."/>
            <person name="Cooney J.C."/>
            <person name="Kagawa T.F."/>
            <person name="Liu W."/>
            <person name="Song Y."/>
            <person name="Salvetti E."/>
            <person name="Wrobel A."/>
            <person name="Rasinkangas P."/>
            <person name="Parkhill J."/>
            <person name="Rea M.C."/>
            <person name="O'Sullivan O."/>
            <person name="Ritari J."/>
            <person name="Douillard F.P."/>
            <person name="Paul Ross R."/>
            <person name="Yang R."/>
            <person name="Briner A.E."/>
            <person name="Felis G.E."/>
            <person name="de Vos W.M."/>
            <person name="Barrangou R."/>
            <person name="Klaenhammer T.R."/>
            <person name="Caufield P.W."/>
            <person name="Cui Y."/>
            <person name="Zhang H."/>
            <person name="O'Toole P.W."/>
        </authorList>
    </citation>
    <scope>NUCLEOTIDE SEQUENCE [LARGE SCALE GENOMIC DNA]</scope>
    <source>
        <strain evidence="12 13">DSM 20623</strain>
    </source>
</reference>
<evidence type="ECO:0000256" key="4">
    <source>
        <dbReference type="ARBA" id="ARBA00022759"/>
    </source>
</evidence>
<proteinExistence type="inferred from homology"/>
<dbReference type="GO" id="GO:0043023">
    <property type="term" value="F:ribosomal large subunit binding"/>
    <property type="evidence" value="ECO:0007669"/>
    <property type="project" value="UniProtKB-UniRule"/>
</dbReference>
<dbReference type="GO" id="GO:0006298">
    <property type="term" value="P:mismatch repair"/>
    <property type="evidence" value="ECO:0007669"/>
    <property type="project" value="InterPro"/>
</dbReference>
<comment type="subunit">
    <text evidence="9">Homodimer. Binds to stalled ribosomes, contacting rRNA.</text>
</comment>
<dbReference type="InterPro" id="IPR027417">
    <property type="entry name" value="P-loop_NTPase"/>
</dbReference>
<evidence type="ECO:0000256" key="1">
    <source>
        <dbReference type="ARBA" id="ARBA00022722"/>
    </source>
</evidence>
<dbReference type="InterPro" id="IPR045076">
    <property type="entry name" value="MutS"/>
</dbReference>
<comment type="function">
    <text evidence="9">Endonuclease that is involved in the suppression of homologous recombination and thus may have a key role in the control of bacterial genetic diversity.</text>
</comment>
<dbReference type="NCBIfam" id="TIGR01069">
    <property type="entry name" value="mutS2"/>
    <property type="match status" value="1"/>
</dbReference>
<dbReference type="CDD" id="cd03280">
    <property type="entry name" value="ABC_MutS2"/>
    <property type="match status" value="1"/>
</dbReference>
<dbReference type="HAMAP" id="MF_00092">
    <property type="entry name" value="MutS2"/>
    <property type="match status" value="1"/>
</dbReference>
<keyword evidence="13" id="KW-1185">Reference proteome</keyword>
<keyword evidence="3 9" id="KW-0547">Nucleotide-binding</keyword>
<evidence type="ECO:0000256" key="8">
    <source>
        <dbReference type="ARBA" id="ARBA00023125"/>
    </source>
</evidence>
<evidence type="ECO:0000256" key="2">
    <source>
        <dbReference type="ARBA" id="ARBA00022730"/>
    </source>
</evidence>
<dbReference type="GO" id="GO:0019843">
    <property type="term" value="F:rRNA binding"/>
    <property type="evidence" value="ECO:0007669"/>
    <property type="project" value="UniProtKB-UniRule"/>
</dbReference>
<keyword evidence="6 9" id="KW-0067">ATP-binding</keyword>
<dbReference type="FunFam" id="3.40.50.300:FF:000830">
    <property type="entry name" value="Endonuclease MutS2"/>
    <property type="match status" value="1"/>
</dbReference>
<name>A0A0R2HY38_CARDV</name>
<dbReference type="Pfam" id="PF20297">
    <property type="entry name" value="MSSS"/>
    <property type="match status" value="1"/>
</dbReference>
<dbReference type="GO" id="GO:0045910">
    <property type="term" value="P:negative regulation of DNA recombination"/>
    <property type="evidence" value="ECO:0007669"/>
    <property type="project" value="InterPro"/>
</dbReference>
<gene>
    <name evidence="9" type="primary">mutS2</name>
    <name evidence="9" type="synonym">rqcU</name>
    <name evidence="12" type="ORF">IV74_GL002392</name>
</gene>
<dbReference type="SMART" id="SM00463">
    <property type="entry name" value="SMR"/>
    <property type="match status" value="1"/>
</dbReference>
<dbReference type="InterPro" id="IPR036063">
    <property type="entry name" value="Smr_dom_sf"/>
</dbReference>
<dbReference type="EMBL" id="JQBS01000035">
    <property type="protein sequence ID" value="KRN54804.1"/>
    <property type="molecule type" value="Genomic_DNA"/>
</dbReference>
<dbReference type="EC" id="3.1.-.-" evidence="9"/>
<dbReference type="Pfam" id="PF00488">
    <property type="entry name" value="MutS_V"/>
    <property type="match status" value="1"/>
</dbReference>
<dbReference type="InterPro" id="IPR005747">
    <property type="entry name" value="MutS2"/>
</dbReference>
<dbReference type="PANTHER" id="PTHR48466">
    <property type="entry name" value="OS10G0509000 PROTEIN-RELATED"/>
    <property type="match status" value="1"/>
</dbReference>
<keyword evidence="7 9" id="KW-0694">RNA-binding</keyword>
<dbReference type="PATRIC" id="fig|1449336.4.peg.2430"/>
<keyword evidence="4 9" id="KW-0255">Endonuclease</keyword>
<dbReference type="GO" id="GO:0005524">
    <property type="term" value="F:ATP binding"/>
    <property type="evidence" value="ECO:0007669"/>
    <property type="project" value="UniProtKB-UniRule"/>
</dbReference>
<evidence type="ECO:0000256" key="10">
    <source>
        <dbReference type="SAM" id="Coils"/>
    </source>
</evidence>
<dbReference type="eggNOG" id="COG1193">
    <property type="taxonomic scope" value="Bacteria"/>
</dbReference>
<dbReference type="InterPro" id="IPR007696">
    <property type="entry name" value="DNA_mismatch_repair_MutS_core"/>
</dbReference>
<evidence type="ECO:0000256" key="3">
    <source>
        <dbReference type="ARBA" id="ARBA00022741"/>
    </source>
</evidence>
<comment type="function">
    <text evidence="9">Acts as a ribosome collision sensor, splitting the ribosome into its 2 subunits. Detects stalled/collided 70S ribosomes which it binds and splits by an ATP-hydrolysis driven conformational change. Acts upstream of the ribosome quality control system (RQC), a ribosome-associated complex that mediates the extraction of incompletely synthesized nascent chains from stalled ribosomes and their subsequent degradation. Probably generates substrates for RQC.</text>
</comment>
<dbReference type="InterPro" id="IPR000432">
    <property type="entry name" value="DNA_mismatch_repair_MutS_C"/>
</dbReference>
<accession>A0A0R2HY38</accession>
<dbReference type="PROSITE" id="PS50828">
    <property type="entry name" value="SMR"/>
    <property type="match status" value="1"/>
</dbReference>
<keyword evidence="1 9" id="KW-0540">Nuclease</keyword>
<feature type="binding site" evidence="9">
    <location>
        <begin position="340"/>
        <end position="347"/>
    </location>
    <ligand>
        <name>ATP</name>
        <dbReference type="ChEBI" id="CHEBI:30616"/>
    </ligand>
</feature>
<evidence type="ECO:0000256" key="5">
    <source>
        <dbReference type="ARBA" id="ARBA00022801"/>
    </source>
</evidence>
<dbReference type="GO" id="GO:0140664">
    <property type="term" value="F:ATP-dependent DNA damage sensor activity"/>
    <property type="evidence" value="ECO:0007669"/>
    <property type="project" value="InterPro"/>
</dbReference>
<dbReference type="SMART" id="SM00533">
    <property type="entry name" value="MUTSd"/>
    <property type="match status" value="1"/>
</dbReference>
<dbReference type="Gene3D" id="3.40.50.300">
    <property type="entry name" value="P-loop containing nucleotide triphosphate hydrolases"/>
    <property type="match status" value="1"/>
</dbReference>
<dbReference type="Pfam" id="PF01713">
    <property type="entry name" value="Smr"/>
    <property type="match status" value="1"/>
</dbReference>
<keyword evidence="2 9" id="KW-0699">rRNA-binding</keyword>
<dbReference type="PROSITE" id="PS00486">
    <property type="entry name" value="DNA_MISMATCH_REPAIR_2"/>
    <property type="match status" value="1"/>
</dbReference>
<evidence type="ECO:0000313" key="13">
    <source>
        <dbReference type="Proteomes" id="UP000051658"/>
    </source>
</evidence>
<keyword evidence="5 9" id="KW-0378">Hydrolase</keyword>
<dbReference type="GO" id="GO:0072344">
    <property type="term" value="P:rescue of stalled ribosome"/>
    <property type="evidence" value="ECO:0007669"/>
    <property type="project" value="UniProtKB-UniRule"/>
</dbReference>
<evidence type="ECO:0000256" key="6">
    <source>
        <dbReference type="ARBA" id="ARBA00022840"/>
    </source>
</evidence>
<dbReference type="SMART" id="SM00534">
    <property type="entry name" value="MUTSac"/>
    <property type="match status" value="1"/>
</dbReference>
<feature type="coiled-coil region" evidence="10">
    <location>
        <begin position="574"/>
        <end position="605"/>
    </location>
</feature>